<dbReference type="AlphaFoldDB" id="A0A540MN41"/>
<keyword evidence="2" id="KW-1185">Reference proteome</keyword>
<proteinExistence type="predicted"/>
<accession>A0A540MN41</accession>
<protein>
    <submittedName>
        <fullName evidence="1">Uncharacterized protein</fullName>
    </submittedName>
</protein>
<evidence type="ECO:0000313" key="2">
    <source>
        <dbReference type="Proteomes" id="UP000315295"/>
    </source>
</evidence>
<dbReference type="Proteomes" id="UP000315295">
    <property type="component" value="Unassembled WGS sequence"/>
</dbReference>
<evidence type="ECO:0000313" key="1">
    <source>
        <dbReference type="EMBL" id="TQE00162.1"/>
    </source>
</evidence>
<name>A0A540MN41_MALBA</name>
<reference evidence="1 2" key="1">
    <citation type="journal article" date="2019" name="G3 (Bethesda)">
        <title>Sequencing of a Wild Apple (Malus baccata) Genome Unravels the Differences Between Cultivated and Wild Apple Species Regarding Disease Resistance and Cold Tolerance.</title>
        <authorList>
            <person name="Chen X."/>
        </authorList>
    </citation>
    <scope>NUCLEOTIDE SEQUENCE [LARGE SCALE GENOMIC DNA]</scope>
    <source>
        <strain evidence="2">cv. Shandingzi</strain>
        <tissue evidence="1">Leaves</tissue>
    </source>
</reference>
<organism evidence="1 2">
    <name type="scientific">Malus baccata</name>
    <name type="common">Siberian crab apple</name>
    <name type="synonym">Pyrus baccata</name>
    <dbReference type="NCBI Taxonomy" id="106549"/>
    <lineage>
        <taxon>Eukaryota</taxon>
        <taxon>Viridiplantae</taxon>
        <taxon>Streptophyta</taxon>
        <taxon>Embryophyta</taxon>
        <taxon>Tracheophyta</taxon>
        <taxon>Spermatophyta</taxon>
        <taxon>Magnoliopsida</taxon>
        <taxon>eudicotyledons</taxon>
        <taxon>Gunneridae</taxon>
        <taxon>Pentapetalae</taxon>
        <taxon>rosids</taxon>
        <taxon>fabids</taxon>
        <taxon>Rosales</taxon>
        <taxon>Rosaceae</taxon>
        <taxon>Amygdaloideae</taxon>
        <taxon>Maleae</taxon>
        <taxon>Malus</taxon>
    </lineage>
</organism>
<gene>
    <name evidence="1" type="ORF">C1H46_014272</name>
</gene>
<comment type="caution">
    <text evidence="1">The sequence shown here is derived from an EMBL/GenBank/DDBJ whole genome shotgun (WGS) entry which is preliminary data.</text>
</comment>
<dbReference type="EMBL" id="VIEB01000221">
    <property type="protein sequence ID" value="TQE00162.1"/>
    <property type="molecule type" value="Genomic_DNA"/>
</dbReference>
<sequence>MRSTRKEGFNVRSFWEERDWDEVDGGERLMGKSGLDLTLREVERRNGYVIDGAKFDGSERAGIWGGSFAALFVCNWS</sequence>